<gene>
    <name evidence="1" type="ORF">SAMN02745135_01989</name>
</gene>
<dbReference type="EMBL" id="FQXO01000063">
    <property type="protein sequence ID" value="SHH75830.1"/>
    <property type="molecule type" value="Genomic_DNA"/>
</dbReference>
<proteinExistence type="predicted"/>
<evidence type="ECO:0000313" key="2">
    <source>
        <dbReference type="Proteomes" id="UP000183967"/>
    </source>
</evidence>
<dbReference type="RefSeq" id="WP_073197370.1">
    <property type="nucleotide sequence ID" value="NZ_FQXO01000063.1"/>
</dbReference>
<organism evidence="1 2">
    <name type="scientific">Caloranaerobacter azorensis DSM 13643</name>
    <dbReference type="NCBI Taxonomy" id="1121264"/>
    <lineage>
        <taxon>Bacteria</taxon>
        <taxon>Bacillati</taxon>
        <taxon>Bacillota</taxon>
        <taxon>Tissierellia</taxon>
        <taxon>Tissierellales</taxon>
        <taxon>Thermohalobacteraceae</taxon>
        <taxon>Caloranaerobacter</taxon>
    </lineage>
</organism>
<sequence length="175" mass="20309">MKNSSYIKLKYKNFELEIQGKEDFIEKQLSNIDDILRKLSFLIEEHSTSITSNDLNNSTKTSSKSKYSIEEILKKNFSVWKKAFSKETNNVIIYLIAGYYIQLNSKNNSFNADDISKLLSRYNININDINKCKSHNLKVGNIIPINELGVCNEYKINDNIVNLINDFLDFCINEM</sequence>
<accession>A0A1M5VKV4</accession>
<evidence type="ECO:0000313" key="1">
    <source>
        <dbReference type="EMBL" id="SHH75830.1"/>
    </source>
</evidence>
<keyword evidence="2" id="KW-1185">Reference proteome</keyword>
<dbReference type="Proteomes" id="UP000183967">
    <property type="component" value="Unassembled WGS sequence"/>
</dbReference>
<dbReference type="AlphaFoldDB" id="A0A1M5VKV4"/>
<protein>
    <submittedName>
        <fullName evidence="1">Uncharacterized protein</fullName>
    </submittedName>
</protein>
<reference evidence="2" key="1">
    <citation type="submission" date="2016-11" db="EMBL/GenBank/DDBJ databases">
        <authorList>
            <person name="Varghese N."/>
            <person name="Submissions S."/>
        </authorList>
    </citation>
    <scope>NUCLEOTIDE SEQUENCE [LARGE SCALE GENOMIC DNA]</scope>
    <source>
        <strain evidence="2">DSM 13643</strain>
    </source>
</reference>
<name>A0A1M5VKV4_9FIRM</name>